<dbReference type="InParanoid" id="A0A6J0PPJ8"/>
<dbReference type="GeneID" id="105055196"/>
<dbReference type="RefSeq" id="XP_073102559.1">
    <property type="nucleotide sequence ID" value="XM_073246458.1"/>
</dbReference>
<accession>A0A6J0PPJ8</accession>
<protein>
    <recommendedName>
        <fullName evidence="6">Flavin-containing monooxygenase</fullName>
        <ecNumber evidence="6">1.-.-.-</ecNumber>
    </recommendedName>
</protein>
<keyword evidence="7" id="KW-1185">Reference proteome</keyword>
<evidence type="ECO:0000256" key="6">
    <source>
        <dbReference type="RuleBase" id="RU361177"/>
    </source>
</evidence>
<dbReference type="Gene3D" id="3.50.50.60">
    <property type="entry name" value="FAD/NAD(P)-binding domain"/>
    <property type="match status" value="2"/>
</dbReference>
<gene>
    <name evidence="8" type="primary">LOC105055196</name>
</gene>
<dbReference type="FunFam" id="3.50.50.60:FF:000170">
    <property type="entry name" value="Flavin-containing monooxygenase"/>
    <property type="match status" value="1"/>
</dbReference>
<dbReference type="PIRSF" id="PIRSF000332">
    <property type="entry name" value="FMO"/>
    <property type="match status" value="1"/>
</dbReference>
<dbReference type="GO" id="GO:0004499">
    <property type="term" value="F:N,N-dimethylaniline monooxygenase activity"/>
    <property type="evidence" value="ECO:0007669"/>
    <property type="project" value="InterPro"/>
</dbReference>
<keyword evidence="3 6" id="KW-0274">FAD</keyword>
<comment type="cofactor">
    <cofactor evidence="6">
        <name>FAD</name>
        <dbReference type="ChEBI" id="CHEBI:57692"/>
    </cofactor>
</comment>
<dbReference type="PANTHER" id="PTHR23023">
    <property type="entry name" value="DIMETHYLANILINE MONOOXYGENASE"/>
    <property type="match status" value="1"/>
</dbReference>
<comment type="similarity">
    <text evidence="1 6">Belongs to the FMO family.</text>
</comment>
<evidence type="ECO:0000313" key="8">
    <source>
        <dbReference type="RefSeq" id="XP_019709484.1"/>
    </source>
</evidence>
<dbReference type="InterPro" id="IPR020946">
    <property type="entry name" value="Flavin_mOase-like"/>
</dbReference>
<dbReference type="GO" id="GO:0050661">
    <property type="term" value="F:NADP binding"/>
    <property type="evidence" value="ECO:0007669"/>
    <property type="project" value="InterPro"/>
</dbReference>
<evidence type="ECO:0000256" key="3">
    <source>
        <dbReference type="ARBA" id="ARBA00022827"/>
    </source>
</evidence>
<dbReference type="OrthoDB" id="66881at2759"/>
<dbReference type="Pfam" id="PF00743">
    <property type="entry name" value="FMO-like"/>
    <property type="match status" value="1"/>
</dbReference>
<evidence type="ECO:0000313" key="7">
    <source>
        <dbReference type="Proteomes" id="UP000504607"/>
    </source>
</evidence>
<keyword evidence="5 6" id="KW-0560">Oxidoreductase</keyword>
<evidence type="ECO:0000256" key="4">
    <source>
        <dbReference type="ARBA" id="ARBA00022857"/>
    </source>
</evidence>
<dbReference type="AlphaFoldDB" id="A0A6J0PPJ8"/>
<dbReference type="InterPro" id="IPR050346">
    <property type="entry name" value="FMO-like"/>
</dbReference>
<name>A0A6J0PPJ8_ELAGV</name>
<dbReference type="RefSeq" id="XP_019709484.1">
    <property type="nucleotide sequence ID" value="XM_019853925.2"/>
</dbReference>
<organism evidence="7 8">
    <name type="scientific">Elaeis guineensis var. tenera</name>
    <name type="common">Oil palm</name>
    <dbReference type="NCBI Taxonomy" id="51953"/>
    <lineage>
        <taxon>Eukaryota</taxon>
        <taxon>Viridiplantae</taxon>
        <taxon>Streptophyta</taxon>
        <taxon>Embryophyta</taxon>
        <taxon>Tracheophyta</taxon>
        <taxon>Spermatophyta</taxon>
        <taxon>Magnoliopsida</taxon>
        <taxon>Liliopsida</taxon>
        <taxon>Arecaceae</taxon>
        <taxon>Arecoideae</taxon>
        <taxon>Cocoseae</taxon>
        <taxon>Elaeidinae</taxon>
        <taxon>Elaeis</taxon>
    </lineage>
</organism>
<proteinExistence type="inferred from homology"/>
<dbReference type="InterPro" id="IPR036188">
    <property type="entry name" value="FAD/NAD-bd_sf"/>
</dbReference>
<dbReference type="SUPFAM" id="SSF51905">
    <property type="entry name" value="FAD/NAD(P)-binding domain"/>
    <property type="match status" value="2"/>
</dbReference>
<evidence type="ECO:0000256" key="2">
    <source>
        <dbReference type="ARBA" id="ARBA00022630"/>
    </source>
</evidence>
<dbReference type="Proteomes" id="UP000504607">
    <property type="component" value="Chromosome 12"/>
</dbReference>
<dbReference type="FunFam" id="3.50.50.60:FF:000226">
    <property type="entry name" value="Flavin-containing monooxygenase"/>
    <property type="match status" value="1"/>
</dbReference>
<keyword evidence="4" id="KW-0521">NADP</keyword>
<dbReference type="InterPro" id="IPR000960">
    <property type="entry name" value="Flavin_mOase"/>
</dbReference>
<dbReference type="GO" id="GO:0050660">
    <property type="term" value="F:flavin adenine dinucleotide binding"/>
    <property type="evidence" value="ECO:0007669"/>
    <property type="project" value="InterPro"/>
</dbReference>
<sequence length="524" mass="59816">MEKKRVGIVGAGVSGLVACKHALEKGFLPTVFEAEADIGGVWARTLDSTKLQSPRPIYEFTDFPWPASVTEAAPDHRKVMDYLRSYARHFDLLRYVEFEARVVEVEYVGAKEEEIMAWELWAGNGEAFGGGRRGEWHIAVQKGEDGSPETYQVDFLILCIGRFSGTPNIPTFPVNKGPEVFDGKVIHSRDYSNMGSARATELIKGKRVTVVGFLKSALDIAAECANANGVEYPCTMICRTKRWNVDDFYVWGIPIAYFYFNRFSELLVHKPGEGFLLWLLAILLSPIRWLFSKFVESYYRWAIPMKRYGMVPEHSFFQAITSCLLAVLPEKFYDRVEEGSIVLKPSKSFSFCKNGVIIEGEAAPIKTDILIFATGFKGDQKLRDIFSSPFFQRIVAGSSTTTIPLYRECIHPRIPQLAILGYSESFTNLHTSEMRSKWLFHFLDGGFQLPSIREMEKNVLEWEKYMKRYSGEYYRRSSIAALHIWYNDQLCRDMGCNPRRKKGFLADMFFAYGPTDYANLNPSK</sequence>
<dbReference type="PROSITE" id="PS51257">
    <property type="entry name" value="PROKAR_LIPOPROTEIN"/>
    <property type="match status" value="1"/>
</dbReference>
<keyword evidence="2 6" id="KW-0285">Flavoprotein</keyword>
<dbReference type="EC" id="1.-.-.-" evidence="6"/>
<keyword evidence="6 8" id="KW-0503">Monooxygenase</keyword>
<reference evidence="8" key="1">
    <citation type="submission" date="2025-08" db="UniProtKB">
        <authorList>
            <consortium name="RefSeq"/>
        </authorList>
    </citation>
    <scope>IDENTIFICATION</scope>
</reference>
<evidence type="ECO:0000256" key="1">
    <source>
        <dbReference type="ARBA" id="ARBA00009183"/>
    </source>
</evidence>
<evidence type="ECO:0000256" key="5">
    <source>
        <dbReference type="ARBA" id="ARBA00023002"/>
    </source>
</evidence>